<evidence type="ECO:0000256" key="2">
    <source>
        <dbReference type="SAM" id="SignalP"/>
    </source>
</evidence>
<keyword evidence="2" id="KW-0732">Signal</keyword>
<feature type="chain" id="PRO_5004013628" evidence="2">
    <location>
        <begin position="17"/>
        <end position="69"/>
    </location>
</feature>
<dbReference type="Proteomes" id="UP000011115">
    <property type="component" value="Unassembled WGS sequence"/>
</dbReference>
<evidence type="ECO:0000313" key="4">
    <source>
        <dbReference type="Proteomes" id="UP000011115"/>
    </source>
</evidence>
<dbReference type="PaxDb" id="4113-PGSC0003DMT400086525"/>
<feature type="signal peptide" evidence="2">
    <location>
        <begin position="1"/>
        <end position="16"/>
    </location>
</feature>
<reference evidence="4" key="1">
    <citation type="journal article" date="2011" name="Nature">
        <title>Genome sequence and analysis of the tuber crop potato.</title>
        <authorList>
            <consortium name="The Potato Genome Sequencing Consortium"/>
        </authorList>
    </citation>
    <scope>NUCLEOTIDE SEQUENCE [LARGE SCALE GENOMIC DNA]</scope>
    <source>
        <strain evidence="4">cv. DM1-3 516 R44</strain>
    </source>
</reference>
<evidence type="ECO:0000256" key="1">
    <source>
        <dbReference type="SAM" id="MobiDB-lite"/>
    </source>
</evidence>
<dbReference type="Gramene" id="PGSC0003DMT400086525">
    <property type="protein sequence ID" value="PGSC0003DMT400086525"/>
    <property type="gene ID" value="PGSC0003DMG400036096"/>
</dbReference>
<dbReference type="InParanoid" id="M1DBY4"/>
<protein>
    <submittedName>
        <fullName evidence="3">Uncharacterized protein</fullName>
    </submittedName>
</protein>
<keyword evidence="4" id="KW-1185">Reference proteome</keyword>
<accession>M1DBY4</accession>
<feature type="region of interest" description="Disordered" evidence="1">
    <location>
        <begin position="21"/>
        <end position="49"/>
    </location>
</feature>
<dbReference type="AlphaFoldDB" id="M1DBY4"/>
<dbReference type="EnsemblPlants" id="PGSC0003DMT400086525">
    <property type="protein sequence ID" value="PGSC0003DMT400086525"/>
    <property type="gene ID" value="PGSC0003DMG400036096"/>
</dbReference>
<dbReference type="HOGENOM" id="CLU_2780812_0_0_1"/>
<evidence type="ECO:0000313" key="3">
    <source>
        <dbReference type="EnsemblPlants" id="PGSC0003DMT400086525"/>
    </source>
</evidence>
<organism evidence="3 4">
    <name type="scientific">Solanum tuberosum</name>
    <name type="common">Potato</name>
    <dbReference type="NCBI Taxonomy" id="4113"/>
    <lineage>
        <taxon>Eukaryota</taxon>
        <taxon>Viridiplantae</taxon>
        <taxon>Streptophyta</taxon>
        <taxon>Embryophyta</taxon>
        <taxon>Tracheophyta</taxon>
        <taxon>Spermatophyta</taxon>
        <taxon>Magnoliopsida</taxon>
        <taxon>eudicotyledons</taxon>
        <taxon>Gunneridae</taxon>
        <taxon>Pentapetalae</taxon>
        <taxon>asterids</taxon>
        <taxon>lamiids</taxon>
        <taxon>Solanales</taxon>
        <taxon>Solanaceae</taxon>
        <taxon>Solanoideae</taxon>
        <taxon>Solaneae</taxon>
        <taxon>Solanum</taxon>
    </lineage>
</organism>
<name>M1DBY4_SOLTU</name>
<proteinExistence type="predicted"/>
<reference evidence="3" key="2">
    <citation type="submission" date="2015-06" db="UniProtKB">
        <authorList>
            <consortium name="EnsemblPlants"/>
        </authorList>
    </citation>
    <scope>IDENTIFICATION</scope>
    <source>
        <strain evidence="3">DM1-3 516 R44</strain>
    </source>
</reference>
<sequence length="69" mass="7388">MGVLELLNLLTGSVQAANAGFSRQGKAAVAGPRTSGTNPKREESSFLEDSSLFRGHLQATIDRSRLEDQ</sequence>